<keyword evidence="6 8" id="KW-1133">Transmembrane helix</keyword>
<comment type="subcellular location">
    <subcellularLocation>
        <location evidence="1">Cell membrane</location>
        <topology evidence="1">Multi-pass membrane protein</topology>
    </subcellularLocation>
</comment>
<dbReference type="InterPro" id="IPR050297">
    <property type="entry name" value="LipidA_mod_glycosyltrf_83"/>
</dbReference>
<accession>A0A0G0LL55</accession>
<protein>
    <recommendedName>
        <fullName evidence="11">Glycosyltransferase RgtA/B/C/D-like domain-containing protein</fullName>
    </recommendedName>
</protein>
<dbReference type="PANTHER" id="PTHR33908">
    <property type="entry name" value="MANNOSYLTRANSFERASE YKCB-RELATED"/>
    <property type="match status" value="1"/>
</dbReference>
<keyword evidence="4" id="KW-0808">Transferase</keyword>
<gene>
    <name evidence="9" type="ORF">UT14_C0004G0017</name>
</gene>
<evidence type="ECO:0000256" key="5">
    <source>
        <dbReference type="ARBA" id="ARBA00022692"/>
    </source>
</evidence>
<dbReference type="GO" id="GO:0016763">
    <property type="term" value="F:pentosyltransferase activity"/>
    <property type="evidence" value="ECO:0007669"/>
    <property type="project" value="TreeGrafter"/>
</dbReference>
<feature type="transmembrane region" description="Helical" evidence="8">
    <location>
        <begin position="119"/>
        <end position="135"/>
    </location>
</feature>
<feature type="transmembrane region" description="Helical" evidence="8">
    <location>
        <begin position="315"/>
        <end position="331"/>
    </location>
</feature>
<evidence type="ECO:0000313" key="10">
    <source>
        <dbReference type="Proteomes" id="UP000033841"/>
    </source>
</evidence>
<keyword evidence="7 8" id="KW-0472">Membrane</keyword>
<evidence type="ECO:0000256" key="3">
    <source>
        <dbReference type="ARBA" id="ARBA00022676"/>
    </source>
</evidence>
<evidence type="ECO:0000313" key="9">
    <source>
        <dbReference type="EMBL" id="KKQ92618.1"/>
    </source>
</evidence>
<feature type="transmembrane region" description="Helical" evidence="8">
    <location>
        <begin position="399"/>
        <end position="417"/>
    </location>
</feature>
<dbReference type="EMBL" id="LBVR01000004">
    <property type="protein sequence ID" value="KKQ92618.1"/>
    <property type="molecule type" value="Genomic_DNA"/>
</dbReference>
<feature type="transmembrane region" description="Helical" evidence="8">
    <location>
        <begin position="191"/>
        <end position="208"/>
    </location>
</feature>
<organism evidence="9 10">
    <name type="scientific">Candidatus Shapirobacteria bacterium GW2011_GWE1_38_92</name>
    <dbReference type="NCBI Taxonomy" id="1618489"/>
    <lineage>
        <taxon>Bacteria</taxon>
        <taxon>Candidatus Shapironibacteriota</taxon>
    </lineage>
</organism>
<keyword evidence="5 8" id="KW-0812">Transmembrane</keyword>
<feature type="transmembrane region" description="Helical" evidence="8">
    <location>
        <begin position="141"/>
        <end position="158"/>
    </location>
</feature>
<comment type="caution">
    <text evidence="9">The sequence shown here is derived from an EMBL/GenBank/DDBJ whole genome shotgun (WGS) entry which is preliminary data.</text>
</comment>
<feature type="transmembrane region" description="Helical" evidence="8">
    <location>
        <begin position="343"/>
        <end position="361"/>
    </location>
</feature>
<evidence type="ECO:0000256" key="4">
    <source>
        <dbReference type="ARBA" id="ARBA00022679"/>
    </source>
</evidence>
<dbReference type="Proteomes" id="UP000033841">
    <property type="component" value="Unassembled WGS sequence"/>
</dbReference>
<feature type="transmembrane region" description="Helical" evidence="8">
    <location>
        <begin position="367"/>
        <end position="387"/>
    </location>
</feature>
<dbReference type="AlphaFoldDB" id="A0A0G0LL55"/>
<proteinExistence type="predicted"/>
<sequence>MPTKLIKHLPLILILFLALSLRAFRIDSFPPLNPDEAAIAYNAFSLIETGHDEHGNLFPIHFKSFGDFKPGGYFYLALPFVKLLGLTPLAVRLPNLILSLLAIFLFYKIVFLISSNQKLSLISIFVLSISPWHIHFSRGAWESNTALSLIIIGTYFFLKSTQPPKFSVKYFTLFLISFSSTLYIYHSTRIFAPLLGLILFAIYFKTFYKNFRQLFLPILFTALISVPVLFSFINNGGTTRFGGVGLTADQGPIWRANELINQDASTDLFYRIIHNKRLLYTISWAQKYFSHFDLNFLFLTGDEVPRSKSPEMGQFYLYQLLFLLVGLFSFIKTKLFDLKSKQIIIFWLIFAPLASSLTFQAPSALRSLPLVIPLSLFISLGLYHTLIYISRLSNYLLKYLSYLIVIFIIIVSVIFYLDSYYIHSPARYPQAWNYGFSQLVNYFQKNPTTDSVYITNKYDQPYIMILFYTKYPPHLIQKEIKLTTPDQFGFSTVTHFGNYYFQKIIWEDIPENSVIVASDEEIPIAPTDIIYFPNHQPALKIYYKHE</sequence>
<dbReference type="GO" id="GO:0005886">
    <property type="term" value="C:plasma membrane"/>
    <property type="evidence" value="ECO:0007669"/>
    <property type="project" value="UniProtKB-SubCell"/>
</dbReference>
<evidence type="ECO:0000256" key="6">
    <source>
        <dbReference type="ARBA" id="ARBA00022989"/>
    </source>
</evidence>
<evidence type="ECO:0008006" key="11">
    <source>
        <dbReference type="Google" id="ProtNLM"/>
    </source>
</evidence>
<name>A0A0G0LL55_9BACT</name>
<evidence type="ECO:0000256" key="7">
    <source>
        <dbReference type="ARBA" id="ARBA00023136"/>
    </source>
</evidence>
<reference evidence="9 10" key="1">
    <citation type="journal article" date="2015" name="Nature">
        <title>rRNA introns, odd ribosomes, and small enigmatic genomes across a large radiation of phyla.</title>
        <authorList>
            <person name="Brown C.T."/>
            <person name="Hug L.A."/>
            <person name="Thomas B.C."/>
            <person name="Sharon I."/>
            <person name="Castelle C.J."/>
            <person name="Singh A."/>
            <person name="Wilkins M.J."/>
            <person name="Williams K.H."/>
            <person name="Banfield J.F."/>
        </authorList>
    </citation>
    <scope>NUCLEOTIDE SEQUENCE [LARGE SCALE GENOMIC DNA]</scope>
</reference>
<feature type="transmembrane region" description="Helical" evidence="8">
    <location>
        <begin position="89"/>
        <end position="107"/>
    </location>
</feature>
<evidence type="ECO:0000256" key="2">
    <source>
        <dbReference type="ARBA" id="ARBA00022475"/>
    </source>
</evidence>
<evidence type="ECO:0000256" key="1">
    <source>
        <dbReference type="ARBA" id="ARBA00004651"/>
    </source>
</evidence>
<dbReference type="PANTHER" id="PTHR33908:SF11">
    <property type="entry name" value="MEMBRANE PROTEIN"/>
    <property type="match status" value="1"/>
</dbReference>
<feature type="transmembrane region" description="Helical" evidence="8">
    <location>
        <begin position="215"/>
        <end position="233"/>
    </location>
</feature>
<keyword evidence="2" id="KW-1003">Cell membrane</keyword>
<evidence type="ECO:0000256" key="8">
    <source>
        <dbReference type="SAM" id="Phobius"/>
    </source>
</evidence>
<keyword evidence="3" id="KW-0328">Glycosyltransferase</keyword>
<feature type="transmembrane region" description="Helical" evidence="8">
    <location>
        <begin position="170"/>
        <end position="185"/>
    </location>
</feature>
<dbReference type="GO" id="GO:0009103">
    <property type="term" value="P:lipopolysaccharide biosynthetic process"/>
    <property type="evidence" value="ECO:0007669"/>
    <property type="project" value="UniProtKB-ARBA"/>
</dbReference>